<comment type="caution">
    <text evidence="1">The sequence shown here is derived from an EMBL/GenBank/DDBJ whole genome shotgun (WGS) entry which is preliminary data.</text>
</comment>
<organism evidence="1 2">
    <name type="scientific">Choristoneura fumiferana</name>
    <name type="common">Spruce budworm moth</name>
    <name type="synonym">Archips fumiferana</name>
    <dbReference type="NCBI Taxonomy" id="7141"/>
    <lineage>
        <taxon>Eukaryota</taxon>
        <taxon>Metazoa</taxon>
        <taxon>Ecdysozoa</taxon>
        <taxon>Arthropoda</taxon>
        <taxon>Hexapoda</taxon>
        <taxon>Insecta</taxon>
        <taxon>Pterygota</taxon>
        <taxon>Neoptera</taxon>
        <taxon>Endopterygota</taxon>
        <taxon>Lepidoptera</taxon>
        <taxon>Glossata</taxon>
        <taxon>Ditrysia</taxon>
        <taxon>Tortricoidea</taxon>
        <taxon>Tortricidae</taxon>
        <taxon>Tortricinae</taxon>
        <taxon>Choristoneura</taxon>
    </lineage>
</organism>
<evidence type="ECO:0000313" key="2">
    <source>
        <dbReference type="Proteomes" id="UP001064048"/>
    </source>
</evidence>
<accession>A0ACC0KGU4</accession>
<sequence length="70" mass="7656">MPRALGTPGSQDLLDQEESVVVCIGSGHSFENALRRSPAEVLTSATRETPSLPREKHFSEFVAFILESLL</sequence>
<keyword evidence="2" id="KW-1185">Reference proteome</keyword>
<protein>
    <submittedName>
        <fullName evidence="1">Uncharacterized protein</fullName>
    </submittedName>
</protein>
<dbReference type="EMBL" id="CM046106">
    <property type="protein sequence ID" value="KAI8435450.1"/>
    <property type="molecule type" value="Genomic_DNA"/>
</dbReference>
<dbReference type="Proteomes" id="UP001064048">
    <property type="component" value="Chromosome 6"/>
</dbReference>
<reference evidence="1 2" key="1">
    <citation type="journal article" date="2022" name="Genome Biol. Evol.">
        <title>The Spruce Budworm Genome: Reconstructing the Evolutionary History of Antifreeze Proteins.</title>
        <authorList>
            <person name="Beliveau C."/>
            <person name="Gagne P."/>
            <person name="Picq S."/>
            <person name="Vernygora O."/>
            <person name="Keeling C.I."/>
            <person name="Pinkney K."/>
            <person name="Doucet D."/>
            <person name="Wen F."/>
            <person name="Johnston J.S."/>
            <person name="Maaroufi H."/>
            <person name="Boyle B."/>
            <person name="Laroche J."/>
            <person name="Dewar K."/>
            <person name="Juretic N."/>
            <person name="Blackburn G."/>
            <person name="Nisole A."/>
            <person name="Brunet B."/>
            <person name="Brandao M."/>
            <person name="Lumley L."/>
            <person name="Duan J."/>
            <person name="Quan G."/>
            <person name="Lucarotti C.J."/>
            <person name="Roe A.D."/>
            <person name="Sperling F.A.H."/>
            <person name="Levesque R.C."/>
            <person name="Cusson M."/>
        </authorList>
    </citation>
    <scope>NUCLEOTIDE SEQUENCE [LARGE SCALE GENOMIC DNA]</scope>
    <source>
        <strain evidence="1">Glfc:IPQL:Cfum</strain>
    </source>
</reference>
<gene>
    <name evidence="1" type="ORF">MSG28_003753</name>
</gene>
<name>A0ACC0KGU4_CHOFU</name>
<evidence type="ECO:0000313" key="1">
    <source>
        <dbReference type="EMBL" id="KAI8435450.1"/>
    </source>
</evidence>
<proteinExistence type="predicted"/>